<reference evidence="2 3" key="1">
    <citation type="submission" date="2020-12" db="EMBL/GenBank/DDBJ databases">
        <title>Aureibaculum luteum sp. nov. and Aureibaculum flavum sp. nov., novel members of the family Flavobacteriaceae isolated from Antarctic intertidal sediments.</title>
        <authorList>
            <person name="He X."/>
            <person name="Zhang X."/>
        </authorList>
    </citation>
    <scope>NUCLEOTIDE SEQUENCE [LARGE SCALE GENOMIC DNA]</scope>
    <source>
        <strain evidence="2 3">A20</strain>
    </source>
</reference>
<feature type="chain" id="PRO_5046227077" description="SH3 domain-containing protein" evidence="1">
    <location>
        <begin position="21"/>
        <end position="409"/>
    </location>
</feature>
<dbReference type="Proteomes" id="UP000623301">
    <property type="component" value="Unassembled WGS sequence"/>
</dbReference>
<sequence>MKTSIQLTIIFIALSLYANAMTSNVIMYQQTDTTVINVNTEYYVSAKSGLNYRDTPNGAILGKFLLNKQLKVVHKSNVFDQITDGNKTIQGEWLGVAKELDTVYVFSTFLSSHLTQSELKIYYASPYFVDNNRARQSFINMSESYQDYSYDDETPTILYQKDIGKDTIPFDKKQRLKFLKKLKISELDTVFIFNLNLDSIIKYKVKNLPLIACVNIYDSGGTGDDLSEFQYEFGFNLGKTYTIEGENFVSIGKENPFQTGKIKPILWQPMEVEDFPIKFDIKIVEKDRRSWFDYALPKETYKFTSNNYDYYIQNLKDDDVDHSRYLVAINSTTGEVIFNDLFISSEGTYLVPLSIKGEKPEWGTQWTGEIFKNKPSILYGFTSASFGCPSIRFLNKTQSTIWILCDNRH</sequence>
<keyword evidence="3" id="KW-1185">Reference proteome</keyword>
<organism evidence="2 3">
    <name type="scientific">Aureibaculum flavum</name>
    <dbReference type="NCBI Taxonomy" id="2795986"/>
    <lineage>
        <taxon>Bacteria</taxon>
        <taxon>Pseudomonadati</taxon>
        <taxon>Bacteroidota</taxon>
        <taxon>Flavobacteriia</taxon>
        <taxon>Flavobacteriales</taxon>
        <taxon>Flavobacteriaceae</taxon>
        <taxon>Aureibaculum</taxon>
    </lineage>
</organism>
<name>A0ABS0WV50_9FLAO</name>
<comment type="caution">
    <text evidence="2">The sequence shown here is derived from an EMBL/GenBank/DDBJ whole genome shotgun (WGS) entry which is preliminary data.</text>
</comment>
<keyword evidence="1" id="KW-0732">Signal</keyword>
<evidence type="ECO:0000256" key="1">
    <source>
        <dbReference type="SAM" id="SignalP"/>
    </source>
</evidence>
<feature type="signal peptide" evidence="1">
    <location>
        <begin position="1"/>
        <end position="20"/>
    </location>
</feature>
<proteinExistence type="predicted"/>
<gene>
    <name evidence="2" type="ORF">JBL43_16505</name>
</gene>
<dbReference type="EMBL" id="JAEHFJ010000009">
    <property type="protein sequence ID" value="MBJ2175857.1"/>
    <property type="molecule type" value="Genomic_DNA"/>
</dbReference>
<protein>
    <recommendedName>
        <fullName evidence="4">SH3 domain-containing protein</fullName>
    </recommendedName>
</protein>
<evidence type="ECO:0000313" key="3">
    <source>
        <dbReference type="Proteomes" id="UP000623301"/>
    </source>
</evidence>
<evidence type="ECO:0008006" key="4">
    <source>
        <dbReference type="Google" id="ProtNLM"/>
    </source>
</evidence>
<dbReference type="RefSeq" id="WP_198842504.1">
    <property type="nucleotide sequence ID" value="NZ_JAEHFJ010000009.1"/>
</dbReference>
<accession>A0ABS0WV50</accession>
<evidence type="ECO:0000313" key="2">
    <source>
        <dbReference type="EMBL" id="MBJ2175857.1"/>
    </source>
</evidence>